<feature type="transmembrane region" description="Helical" evidence="1">
    <location>
        <begin position="64"/>
        <end position="84"/>
    </location>
</feature>
<comment type="caution">
    <text evidence="2">The sequence shown here is derived from an EMBL/GenBank/DDBJ whole genome shotgun (WGS) entry which is preliminary data.</text>
</comment>
<organism evidence="2 3">
    <name type="scientific">Pipistrellus kuhlii</name>
    <name type="common">Kuhl's pipistrelle</name>
    <dbReference type="NCBI Taxonomy" id="59472"/>
    <lineage>
        <taxon>Eukaryota</taxon>
        <taxon>Metazoa</taxon>
        <taxon>Chordata</taxon>
        <taxon>Craniata</taxon>
        <taxon>Vertebrata</taxon>
        <taxon>Euteleostomi</taxon>
        <taxon>Mammalia</taxon>
        <taxon>Eutheria</taxon>
        <taxon>Laurasiatheria</taxon>
        <taxon>Chiroptera</taxon>
        <taxon>Yangochiroptera</taxon>
        <taxon>Vespertilionidae</taxon>
        <taxon>Pipistrellus</taxon>
    </lineage>
</organism>
<dbReference type="EMBL" id="JACAGB010000014">
    <property type="protein sequence ID" value="KAF6326403.1"/>
    <property type="molecule type" value="Genomic_DNA"/>
</dbReference>
<keyword evidence="1" id="KW-0812">Transmembrane</keyword>
<sequence length="134" mass="15900">MVNYHVTLLLGRLTNYNGIRNQYEHSFIGIKLVFTPMNLYLLIWSCFLEMSFCVHQLTYSCFLFFFKSLLITVHFPILIMFLLFHHSFVQTNIIQIFHASPSFVLDETRSTHKEVVCFFFNQLIVLTTITIYLT</sequence>
<evidence type="ECO:0000256" key="1">
    <source>
        <dbReference type="SAM" id="Phobius"/>
    </source>
</evidence>
<feature type="transmembrane region" description="Helical" evidence="1">
    <location>
        <begin position="115"/>
        <end position="133"/>
    </location>
</feature>
<accession>A0A7J7VMX0</accession>
<dbReference type="AlphaFoldDB" id="A0A7J7VMX0"/>
<gene>
    <name evidence="2" type="ORF">mPipKuh1_008398</name>
</gene>
<keyword evidence="1" id="KW-1133">Transmembrane helix</keyword>
<name>A0A7J7VMX0_PIPKU</name>
<dbReference type="Proteomes" id="UP000558488">
    <property type="component" value="Unassembled WGS sequence"/>
</dbReference>
<proteinExistence type="predicted"/>
<reference evidence="2 3" key="1">
    <citation type="journal article" date="2020" name="Nature">
        <title>Six reference-quality genomes reveal evolution of bat adaptations.</title>
        <authorList>
            <person name="Jebb D."/>
            <person name="Huang Z."/>
            <person name="Pippel M."/>
            <person name="Hughes G.M."/>
            <person name="Lavrichenko K."/>
            <person name="Devanna P."/>
            <person name="Winkler S."/>
            <person name="Jermiin L.S."/>
            <person name="Skirmuntt E.C."/>
            <person name="Katzourakis A."/>
            <person name="Burkitt-Gray L."/>
            <person name="Ray D.A."/>
            <person name="Sullivan K.A.M."/>
            <person name="Roscito J.G."/>
            <person name="Kirilenko B.M."/>
            <person name="Davalos L.M."/>
            <person name="Corthals A.P."/>
            <person name="Power M.L."/>
            <person name="Jones G."/>
            <person name="Ransome R.D."/>
            <person name="Dechmann D.K.N."/>
            <person name="Locatelli A.G."/>
            <person name="Puechmaille S.J."/>
            <person name="Fedrigo O."/>
            <person name="Jarvis E.D."/>
            <person name="Hiller M."/>
            <person name="Vernes S.C."/>
            <person name="Myers E.W."/>
            <person name="Teeling E.C."/>
        </authorList>
    </citation>
    <scope>NUCLEOTIDE SEQUENCE [LARGE SCALE GENOMIC DNA]</scope>
    <source>
        <strain evidence="2">MPipKuh1</strain>
        <tissue evidence="2">Flight muscle</tissue>
    </source>
</reference>
<evidence type="ECO:0000313" key="2">
    <source>
        <dbReference type="EMBL" id="KAF6326403.1"/>
    </source>
</evidence>
<keyword evidence="1" id="KW-0472">Membrane</keyword>
<protein>
    <submittedName>
        <fullName evidence="2">Uncharacterized protein</fullName>
    </submittedName>
</protein>
<keyword evidence="3" id="KW-1185">Reference proteome</keyword>
<evidence type="ECO:0000313" key="3">
    <source>
        <dbReference type="Proteomes" id="UP000558488"/>
    </source>
</evidence>